<keyword evidence="1" id="KW-0521">NADP</keyword>
<sequence length="86" mass="9807">MGLEQNHSPVPVGIVSIWPGMIDTNLQEEARNQDKTAFPSAEMFSWVKEKGMLTTPEETAKQIIDYLFKEDFEHGAVVDLYDYSKL</sequence>
<organism evidence="3 4">
    <name type="scientific">Paenibacillus mendelii</name>
    <dbReference type="NCBI Taxonomy" id="206163"/>
    <lineage>
        <taxon>Bacteria</taxon>
        <taxon>Bacillati</taxon>
        <taxon>Bacillota</taxon>
        <taxon>Bacilli</taxon>
        <taxon>Bacillales</taxon>
        <taxon>Paenibacillaceae</taxon>
        <taxon>Paenibacillus</taxon>
    </lineage>
</organism>
<evidence type="ECO:0008006" key="5">
    <source>
        <dbReference type="Google" id="ProtNLM"/>
    </source>
</evidence>
<dbReference type="Proteomes" id="UP001589818">
    <property type="component" value="Unassembled WGS sequence"/>
</dbReference>
<dbReference type="InterPro" id="IPR051721">
    <property type="entry name" value="Biopterin_syn/organic_redct"/>
</dbReference>
<protein>
    <recommendedName>
        <fullName evidence="5">Short-chain dehydrogenase</fullName>
    </recommendedName>
</protein>
<gene>
    <name evidence="3" type="ORF">ACFFJ8_01645</name>
</gene>
<reference evidence="3 4" key="1">
    <citation type="submission" date="2024-09" db="EMBL/GenBank/DDBJ databases">
        <authorList>
            <person name="Sun Q."/>
            <person name="Mori K."/>
        </authorList>
    </citation>
    <scope>NUCLEOTIDE SEQUENCE [LARGE SCALE GENOMIC DNA]</scope>
    <source>
        <strain evidence="3 4">CCM 4839</strain>
    </source>
</reference>
<evidence type="ECO:0000256" key="1">
    <source>
        <dbReference type="ARBA" id="ARBA00022857"/>
    </source>
</evidence>
<evidence type="ECO:0000256" key="2">
    <source>
        <dbReference type="ARBA" id="ARBA00023002"/>
    </source>
</evidence>
<name>A0ABV6J577_9BACL</name>
<keyword evidence="2" id="KW-0560">Oxidoreductase</keyword>
<accession>A0ABV6J577</accession>
<comment type="caution">
    <text evidence="3">The sequence shown here is derived from an EMBL/GenBank/DDBJ whole genome shotgun (WGS) entry which is preliminary data.</text>
</comment>
<dbReference type="PANTHER" id="PTHR44085">
    <property type="entry name" value="SEPIAPTERIN REDUCTASE"/>
    <property type="match status" value="1"/>
</dbReference>
<dbReference type="PANTHER" id="PTHR44085:SF2">
    <property type="entry name" value="SEPIAPTERIN REDUCTASE"/>
    <property type="match status" value="1"/>
</dbReference>
<evidence type="ECO:0000313" key="4">
    <source>
        <dbReference type="Proteomes" id="UP001589818"/>
    </source>
</evidence>
<proteinExistence type="predicted"/>
<dbReference type="RefSeq" id="WP_204820766.1">
    <property type="nucleotide sequence ID" value="NZ_JANHOF010000020.1"/>
</dbReference>
<evidence type="ECO:0000313" key="3">
    <source>
        <dbReference type="EMBL" id="MFC0390070.1"/>
    </source>
</evidence>
<dbReference type="EMBL" id="JBHLVF010000006">
    <property type="protein sequence ID" value="MFC0390070.1"/>
    <property type="molecule type" value="Genomic_DNA"/>
</dbReference>
<keyword evidence="4" id="KW-1185">Reference proteome</keyword>
<dbReference type="Gene3D" id="3.40.50.720">
    <property type="entry name" value="NAD(P)-binding Rossmann-like Domain"/>
    <property type="match status" value="1"/>
</dbReference>